<dbReference type="EMBL" id="BLLF01000056">
    <property type="protein sequence ID" value="GFH06788.1"/>
    <property type="molecule type" value="Genomic_DNA"/>
</dbReference>
<feature type="non-terminal residue" evidence="2">
    <location>
        <position position="1"/>
    </location>
</feature>
<feature type="region of interest" description="Disordered" evidence="1">
    <location>
        <begin position="1"/>
        <end position="28"/>
    </location>
</feature>
<protein>
    <submittedName>
        <fullName evidence="2">Uncharacterized protein</fullName>
    </submittedName>
</protein>
<evidence type="ECO:0000313" key="3">
    <source>
        <dbReference type="Proteomes" id="UP000485058"/>
    </source>
</evidence>
<keyword evidence="3" id="KW-1185">Reference proteome</keyword>
<evidence type="ECO:0000313" key="2">
    <source>
        <dbReference type="EMBL" id="GFH06788.1"/>
    </source>
</evidence>
<proteinExistence type="predicted"/>
<dbReference type="Proteomes" id="UP000485058">
    <property type="component" value="Unassembled WGS sequence"/>
</dbReference>
<gene>
    <name evidence="2" type="ORF">HaLaN_01482</name>
</gene>
<evidence type="ECO:0000256" key="1">
    <source>
        <dbReference type="SAM" id="MobiDB-lite"/>
    </source>
</evidence>
<organism evidence="2 3">
    <name type="scientific">Haematococcus lacustris</name>
    <name type="common">Green alga</name>
    <name type="synonym">Haematococcus pluvialis</name>
    <dbReference type="NCBI Taxonomy" id="44745"/>
    <lineage>
        <taxon>Eukaryota</taxon>
        <taxon>Viridiplantae</taxon>
        <taxon>Chlorophyta</taxon>
        <taxon>core chlorophytes</taxon>
        <taxon>Chlorophyceae</taxon>
        <taxon>CS clade</taxon>
        <taxon>Chlamydomonadales</taxon>
        <taxon>Haematococcaceae</taxon>
        <taxon>Haematococcus</taxon>
    </lineage>
</organism>
<reference evidence="2 3" key="1">
    <citation type="submission" date="2020-02" db="EMBL/GenBank/DDBJ databases">
        <title>Draft genome sequence of Haematococcus lacustris strain NIES-144.</title>
        <authorList>
            <person name="Morimoto D."/>
            <person name="Nakagawa S."/>
            <person name="Yoshida T."/>
            <person name="Sawayama S."/>
        </authorList>
    </citation>
    <scope>NUCLEOTIDE SEQUENCE [LARGE SCALE GENOMIC DNA]</scope>
    <source>
        <strain evidence="2 3">NIES-144</strain>
    </source>
</reference>
<comment type="caution">
    <text evidence="2">The sequence shown here is derived from an EMBL/GenBank/DDBJ whole genome shotgun (WGS) entry which is preliminary data.</text>
</comment>
<sequence>MSDGERVHVPRPAPEGADIDKVERDGPSQLESNQELLIRQAVGAARCVRSTYHASSSFIWPAVATSTA</sequence>
<name>A0A699YG03_HAELA</name>
<accession>A0A699YG03</accession>
<dbReference type="AlphaFoldDB" id="A0A699YG03"/>